<reference evidence="2" key="1">
    <citation type="submission" date="2020-02" db="EMBL/GenBank/DDBJ databases">
        <authorList>
            <person name="Meier V. D."/>
        </authorList>
    </citation>
    <scope>NUCLEOTIDE SEQUENCE</scope>
    <source>
        <strain evidence="2">AVDCRST_MAG02</strain>
    </source>
</reference>
<feature type="non-terminal residue" evidence="2">
    <location>
        <position position="334"/>
    </location>
</feature>
<feature type="region of interest" description="Disordered" evidence="1">
    <location>
        <begin position="1"/>
        <end position="334"/>
    </location>
</feature>
<evidence type="ECO:0000256" key="1">
    <source>
        <dbReference type="SAM" id="MobiDB-lite"/>
    </source>
</evidence>
<dbReference type="GO" id="GO:0008889">
    <property type="term" value="F:glycerophosphodiester phosphodiesterase activity"/>
    <property type="evidence" value="ECO:0007669"/>
    <property type="project" value="UniProtKB-EC"/>
</dbReference>
<dbReference type="AlphaFoldDB" id="A0A6J4QSY7"/>
<organism evidence="2">
    <name type="scientific">uncultured Rubrobacteraceae bacterium</name>
    <dbReference type="NCBI Taxonomy" id="349277"/>
    <lineage>
        <taxon>Bacteria</taxon>
        <taxon>Bacillati</taxon>
        <taxon>Actinomycetota</taxon>
        <taxon>Rubrobacteria</taxon>
        <taxon>Rubrobacterales</taxon>
        <taxon>Rubrobacteraceae</taxon>
        <taxon>environmental samples</taxon>
    </lineage>
</organism>
<gene>
    <name evidence="2" type="ORF">AVDCRST_MAG02-1292</name>
</gene>
<feature type="compositionally biased region" description="Basic residues" evidence="1">
    <location>
        <begin position="320"/>
        <end position="334"/>
    </location>
</feature>
<protein>
    <submittedName>
        <fullName evidence="2">Glycerophosphoryl diester phosphodiesterase</fullName>
        <ecNumber evidence="2">3.1.4.46</ecNumber>
    </submittedName>
</protein>
<feature type="compositionally biased region" description="Basic residues" evidence="1">
    <location>
        <begin position="290"/>
        <end position="308"/>
    </location>
</feature>
<feature type="non-terminal residue" evidence="2">
    <location>
        <position position="1"/>
    </location>
</feature>
<keyword evidence="2" id="KW-0378">Hydrolase</keyword>
<accession>A0A6J4QSY7</accession>
<name>A0A6J4QSY7_9ACTN</name>
<feature type="compositionally biased region" description="Gly residues" evidence="1">
    <location>
        <begin position="35"/>
        <end position="46"/>
    </location>
</feature>
<dbReference type="EC" id="3.1.4.46" evidence="2"/>
<dbReference type="EMBL" id="CADCVH010000042">
    <property type="protein sequence ID" value="CAA9453986.1"/>
    <property type="molecule type" value="Genomic_DNA"/>
</dbReference>
<feature type="compositionally biased region" description="Basic and acidic residues" evidence="1">
    <location>
        <begin position="118"/>
        <end position="133"/>
    </location>
</feature>
<proteinExistence type="predicted"/>
<feature type="compositionally biased region" description="Basic and acidic residues" evidence="1">
    <location>
        <begin position="231"/>
        <end position="246"/>
    </location>
</feature>
<feature type="compositionally biased region" description="Basic residues" evidence="1">
    <location>
        <begin position="20"/>
        <end position="34"/>
    </location>
</feature>
<sequence length="334" mass="36992">EQREVGNLRDGARGGPCGGARRRGARRRAAHRRAGVGGQEAGGGRAGVERRAQGGVRVRAGAHHPGLRPRAEDGRGLHRAGPPAHPRRRARGAPRRDAEQDGAPDGRVRAGRLHRARAREDARPDQDVRRRDLVQPGLPAVRAARVRGLEDPDARRGLPGVPQEHQLLHRDQEPRVRAGHGGGAAAPHGRVRVDEAGCGQVAGPDPILLPRQPAEGPRPRPVPPPHPALLRLRDERDDTGKAGRDRVLRRRYWPLEVRRGQTPRGRRPRPLPGRPPLHRQRNAGDGEAHLRRRRRHVHQLPRPARRGARQGGREGQDRRPPRRPGIRGLPRRRV</sequence>
<evidence type="ECO:0000313" key="2">
    <source>
        <dbReference type="EMBL" id="CAA9453986.1"/>
    </source>
</evidence>
<feature type="compositionally biased region" description="Basic and acidic residues" evidence="1">
    <location>
        <begin position="1"/>
        <end position="12"/>
    </location>
</feature>
<feature type="compositionally biased region" description="Basic and acidic residues" evidence="1">
    <location>
        <begin position="94"/>
        <end position="108"/>
    </location>
</feature>
<feature type="compositionally biased region" description="Basic and acidic residues" evidence="1">
    <location>
        <begin position="166"/>
        <end position="176"/>
    </location>
</feature>
<feature type="compositionally biased region" description="Basic and acidic residues" evidence="1">
    <location>
        <begin position="147"/>
        <end position="156"/>
    </location>
</feature>